<gene>
    <name evidence="7" type="ORF">B0T23DRAFT_415477</name>
</gene>
<keyword evidence="2 6" id="KW-0812">Transmembrane</keyword>
<dbReference type="SUPFAM" id="SSF103473">
    <property type="entry name" value="MFS general substrate transporter"/>
    <property type="match status" value="1"/>
</dbReference>
<dbReference type="Proteomes" id="UP001285908">
    <property type="component" value="Unassembled WGS sequence"/>
</dbReference>
<dbReference type="Gene3D" id="1.20.1250.20">
    <property type="entry name" value="MFS general substrate transporter like domains"/>
    <property type="match status" value="1"/>
</dbReference>
<dbReference type="GO" id="GO:0022857">
    <property type="term" value="F:transmembrane transporter activity"/>
    <property type="evidence" value="ECO:0007669"/>
    <property type="project" value="InterPro"/>
</dbReference>
<evidence type="ECO:0000313" key="7">
    <source>
        <dbReference type="EMBL" id="KAK3486945.1"/>
    </source>
</evidence>
<feature type="transmembrane region" description="Helical" evidence="6">
    <location>
        <begin position="432"/>
        <end position="450"/>
    </location>
</feature>
<evidence type="ECO:0000256" key="4">
    <source>
        <dbReference type="ARBA" id="ARBA00023136"/>
    </source>
</evidence>
<feature type="transmembrane region" description="Helical" evidence="6">
    <location>
        <begin position="367"/>
        <end position="387"/>
    </location>
</feature>
<evidence type="ECO:0000256" key="2">
    <source>
        <dbReference type="ARBA" id="ARBA00022692"/>
    </source>
</evidence>
<proteinExistence type="predicted"/>
<feature type="transmembrane region" description="Helical" evidence="6">
    <location>
        <begin position="262"/>
        <end position="287"/>
    </location>
</feature>
<keyword evidence="4 6" id="KW-0472">Membrane</keyword>
<feature type="transmembrane region" description="Helical" evidence="6">
    <location>
        <begin position="173"/>
        <end position="192"/>
    </location>
</feature>
<evidence type="ECO:0000313" key="8">
    <source>
        <dbReference type="Proteomes" id="UP001285908"/>
    </source>
</evidence>
<feature type="transmembrane region" description="Helical" evidence="6">
    <location>
        <begin position="293"/>
        <end position="315"/>
    </location>
</feature>
<feature type="transmembrane region" description="Helical" evidence="6">
    <location>
        <begin position="204"/>
        <end position="224"/>
    </location>
</feature>
<feature type="transmembrane region" description="Helical" evidence="6">
    <location>
        <begin position="134"/>
        <end position="161"/>
    </location>
</feature>
<organism evidence="7 8">
    <name type="scientific">Neurospora hispaniola</name>
    <dbReference type="NCBI Taxonomy" id="588809"/>
    <lineage>
        <taxon>Eukaryota</taxon>
        <taxon>Fungi</taxon>
        <taxon>Dikarya</taxon>
        <taxon>Ascomycota</taxon>
        <taxon>Pezizomycotina</taxon>
        <taxon>Sordariomycetes</taxon>
        <taxon>Sordariomycetidae</taxon>
        <taxon>Sordariales</taxon>
        <taxon>Sordariaceae</taxon>
        <taxon>Neurospora</taxon>
    </lineage>
</organism>
<dbReference type="AlphaFoldDB" id="A0AAJ0I1G5"/>
<dbReference type="InterPro" id="IPR051617">
    <property type="entry name" value="UNC-93-like_regulator"/>
</dbReference>
<dbReference type="InterPro" id="IPR011701">
    <property type="entry name" value="MFS"/>
</dbReference>
<comment type="caution">
    <text evidence="7">The sequence shown here is derived from an EMBL/GenBank/DDBJ whole genome shotgun (WGS) entry which is preliminary data.</text>
</comment>
<dbReference type="Pfam" id="PF07690">
    <property type="entry name" value="MFS_1"/>
    <property type="match status" value="1"/>
</dbReference>
<evidence type="ECO:0000256" key="3">
    <source>
        <dbReference type="ARBA" id="ARBA00022989"/>
    </source>
</evidence>
<comment type="subcellular location">
    <subcellularLocation>
        <location evidence="1">Membrane</location>
        <topology evidence="1">Multi-pass membrane protein</topology>
    </subcellularLocation>
</comment>
<feature type="region of interest" description="Disordered" evidence="5">
    <location>
        <begin position="1"/>
        <end position="35"/>
    </location>
</feature>
<dbReference type="RefSeq" id="XP_062689502.1">
    <property type="nucleotide sequence ID" value="XM_062839591.1"/>
</dbReference>
<sequence length="496" mass="54459">MHVVSSQVGLSDEFPSGLPHRDTHTSEVEPPKDQQHPVKWYRSSMFNVTIVGVCSFACPGIWSAMNSLGAGGAASPNLINAANAITFSLMVLSSYLSSALMYFVGVKGALIFGCIGYAPFAAGLYTNNRYGNEWFVLLGAALCGISAGVFWAAEASIAIAYPEPWNRGKALGYWLSFKLFAQMLGGAINLGLNANNDQAGQVSYTVFLVFIAIQAAGPFIGFLLNSPDRVERKDGKKVDLTITQNPWREIKATTKLFFTKKFLLLLLWIGNAVFSESVFFTYLAMWFSVRSRALGSLMSGIVPVIGGNILGYWLDRGSISLKIRSRVAFWTLVIFQGAWWTWATVLVTRFKETKPTFDWTTPGFGAAFGVFIFLAVSFQLNYLFSYFIVHNIAESDEEIIRYAALLRGTESAWQALSYGLESLTLFTATGGVYMSFVIWAVAIYPTWHLLRRFGVHRSLAGDESYSASIERVKEKGAISSATSSGDEAGTENTIKA</sequence>
<dbReference type="GeneID" id="87877213"/>
<reference evidence="7 8" key="1">
    <citation type="journal article" date="2023" name="Mol. Phylogenet. Evol.">
        <title>Genome-scale phylogeny and comparative genomics of the fungal order Sordariales.</title>
        <authorList>
            <person name="Hensen N."/>
            <person name="Bonometti L."/>
            <person name="Westerberg I."/>
            <person name="Brannstrom I.O."/>
            <person name="Guillou S."/>
            <person name="Cros-Aarteil S."/>
            <person name="Calhoun S."/>
            <person name="Haridas S."/>
            <person name="Kuo A."/>
            <person name="Mondo S."/>
            <person name="Pangilinan J."/>
            <person name="Riley R."/>
            <person name="LaButti K."/>
            <person name="Andreopoulos B."/>
            <person name="Lipzen A."/>
            <person name="Chen C."/>
            <person name="Yan M."/>
            <person name="Daum C."/>
            <person name="Ng V."/>
            <person name="Clum A."/>
            <person name="Steindorff A."/>
            <person name="Ohm R.A."/>
            <person name="Martin F."/>
            <person name="Silar P."/>
            <person name="Natvig D.O."/>
            <person name="Lalanne C."/>
            <person name="Gautier V."/>
            <person name="Ament-Velasquez S.L."/>
            <person name="Kruys A."/>
            <person name="Hutchinson M.I."/>
            <person name="Powell A.J."/>
            <person name="Barry K."/>
            <person name="Miller A.N."/>
            <person name="Grigoriev I.V."/>
            <person name="Debuchy R."/>
            <person name="Gladieux P."/>
            <person name="Hiltunen Thoren M."/>
            <person name="Johannesson H."/>
        </authorList>
    </citation>
    <scope>NUCLEOTIDE SEQUENCE [LARGE SCALE GENOMIC DNA]</scope>
    <source>
        <strain evidence="7 8">FGSC 10403</strain>
    </source>
</reference>
<dbReference type="PANTHER" id="PTHR23294">
    <property type="entry name" value="ET TRANSLATION PRODUCT-RELATED"/>
    <property type="match status" value="1"/>
</dbReference>
<feature type="transmembrane region" description="Helical" evidence="6">
    <location>
        <begin position="44"/>
        <end position="62"/>
    </location>
</feature>
<evidence type="ECO:0000256" key="5">
    <source>
        <dbReference type="SAM" id="MobiDB-lite"/>
    </source>
</evidence>
<feature type="compositionally biased region" description="Basic and acidic residues" evidence="5">
    <location>
        <begin position="19"/>
        <end position="35"/>
    </location>
</feature>
<keyword evidence="8" id="KW-1185">Reference proteome</keyword>
<feature type="transmembrane region" description="Helical" evidence="6">
    <location>
        <begin position="74"/>
        <end position="92"/>
    </location>
</feature>
<protein>
    <submittedName>
        <fullName evidence="7">Major facilitator superfamily domain-containing protein</fullName>
    </submittedName>
</protein>
<keyword evidence="3 6" id="KW-1133">Transmembrane helix</keyword>
<name>A0AAJ0I1G5_9PEZI</name>
<feature type="transmembrane region" description="Helical" evidence="6">
    <location>
        <begin position="99"/>
        <end position="122"/>
    </location>
</feature>
<feature type="region of interest" description="Disordered" evidence="5">
    <location>
        <begin position="474"/>
        <end position="496"/>
    </location>
</feature>
<dbReference type="InterPro" id="IPR036259">
    <property type="entry name" value="MFS_trans_sf"/>
</dbReference>
<dbReference type="EMBL" id="JAULSX010000008">
    <property type="protein sequence ID" value="KAK3486945.1"/>
    <property type="molecule type" value="Genomic_DNA"/>
</dbReference>
<feature type="transmembrane region" description="Helical" evidence="6">
    <location>
        <begin position="327"/>
        <end position="347"/>
    </location>
</feature>
<dbReference type="GO" id="GO:0016020">
    <property type="term" value="C:membrane"/>
    <property type="evidence" value="ECO:0007669"/>
    <property type="project" value="UniProtKB-SubCell"/>
</dbReference>
<evidence type="ECO:0000256" key="1">
    <source>
        <dbReference type="ARBA" id="ARBA00004141"/>
    </source>
</evidence>
<dbReference type="PANTHER" id="PTHR23294:SF19">
    <property type="entry name" value="DUF895 DOMAIN MEMBRANE PROTEIN-RELATED"/>
    <property type="match status" value="1"/>
</dbReference>
<evidence type="ECO:0000256" key="6">
    <source>
        <dbReference type="SAM" id="Phobius"/>
    </source>
</evidence>
<accession>A0AAJ0I1G5</accession>
<feature type="compositionally biased region" description="Polar residues" evidence="5">
    <location>
        <begin position="479"/>
        <end position="496"/>
    </location>
</feature>